<organism evidence="1 2">
    <name type="scientific">Phyllachora maydis</name>
    <dbReference type="NCBI Taxonomy" id="1825666"/>
    <lineage>
        <taxon>Eukaryota</taxon>
        <taxon>Fungi</taxon>
        <taxon>Dikarya</taxon>
        <taxon>Ascomycota</taxon>
        <taxon>Pezizomycotina</taxon>
        <taxon>Sordariomycetes</taxon>
        <taxon>Sordariomycetidae</taxon>
        <taxon>Phyllachorales</taxon>
        <taxon>Phyllachoraceae</taxon>
        <taxon>Phyllachora</taxon>
    </lineage>
</organism>
<dbReference type="Pfam" id="PF13911">
    <property type="entry name" value="AhpC-TSA_2"/>
    <property type="match status" value="1"/>
</dbReference>
<gene>
    <name evidence="1" type="ORF">P8C59_000373</name>
</gene>
<evidence type="ECO:0000313" key="2">
    <source>
        <dbReference type="Proteomes" id="UP001217918"/>
    </source>
</evidence>
<comment type="caution">
    <text evidence="1">The sequence shown here is derived from an EMBL/GenBank/DDBJ whole genome shotgun (WGS) entry which is preliminary data.</text>
</comment>
<dbReference type="PANTHER" id="PTHR42336">
    <property type="entry name" value="THIOREDOXIN DOMAIN-CONTAINING PROTEIN-RELATED"/>
    <property type="match status" value="1"/>
</dbReference>
<dbReference type="InterPro" id="IPR032801">
    <property type="entry name" value="PXL2A/B/C"/>
</dbReference>
<name>A0AAD9HVX6_9PEZI</name>
<dbReference type="SUPFAM" id="SSF52833">
    <property type="entry name" value="Thioredoxin-like"/>
    <property type="match status" value="1"/>
</dbReference>
<dbReference type="AlphaFoldDB" id="A0AAD9HVX6"/>
<dbReference type="Proteomes" id="UP001217918">
    <property type="component" value="Unassembled WGS sequence"/>
</dbReference>
<dbReference type="EMBL" id="JAQQPM010000001">
    <property type="protein sequence ID" value="KAK2066568.1"/>
    <property type="molecule type" value="Genomic_DNA"/>
</dbReference>
<keyword evidence="2" id="KW-1185">Reference proteome</keyword>
<dbReference type="Gene3D" id="3.40.30.10">
    <property type="entry name" value="Glutaredoxin"/>
    <property type="match status" value="1"/>
</dbReference>
<evidence type="ECO:0008006" key="3">
    <source>
        <dbReference type="Google" id="ProtNLM"/>
    </source>
</evidence>
<proteinExistence type="predicted"/>
<dbReference type="InterPro" id="IPR036249">
    <property type="entry name" value="Thioredoxin-like_sf"/>
</dbReference>
<protein>
    <recommendedName>
        <fullName evidence="3">Thioredoxin domain-containing protein</fullName>
    </recommendedName>
</protein>
<accession>A0AAD9HVX6</accession>
<dbReference type="PANTHER" id="PTHR42336:SF2">
    <property type="entry name" value="THIOREDOXIN DOMAIN-CONTAINING PROTEIN"/>
    <property type="match status" value="1"/>
</dbReference>
<sequence>MSILPGSMQKELASFQSLTAKDIAPVPLVGDKGPISDQIDFTGNKRTIVTFLRHCGCPFAEKTFRRLTAFSVKHPEVRCIAVSHSSPEATDRWVVAVGGEWEVEVVVDPGRELYAQWGLGPSTAWHALSPWTLYRAYRLGQDEGIWNRATESGSRWQTGGVFAVDEAGFVRHARVAATADEVPDFDEVLAALDRGRNGLP</sequence>
<reference evidence="1" key="1">
    <citation type="journal article" date="2023" name="Mol. Plant Microbe Interact.">
        <title>Elucidating the Obligate Nature and Biological Capacity of an Invasive Fungal Corn Pathogen.</title>
        <authorList>
            <person name="MacCready J.S."/>
            <person name="Roggenkamp E.M."/>
            <person name="Gdanetz K."/>
            <person name="Chilvers M.I."/>
        </authorList>
    </citation>
    <scope>NUCLEOTIDE SEQUENCE</scope>
    <source>
        <strain evidence="1">PM02</strain>
    </source>
</reference>
<evidence type="ECO:0000313" key="1">
    <source>
        <dbReference type="EMBL" id="KAK2066568.1"/>
    </source>
</evidence>